<dbReference type="PROSITE" id="PS51720">
    <property type="entry name" value="G_AIG1"/>
    <property type="match status" value="1"/>
</dbReference>
<comment type="caution">
    <text evidence="7">The sequence shown here is derived from an EMBL/GenBank/DDBJ whole genome shotgun (WGS) entry which is preliminary data.</text>
</comment>
<name>A0ABD3V0B7_SINWO</name>
<reference evidence="7 8" key="1">
    <citation type="submission" date="2024-11" db="EMBL/GenBank/DDBJ databases">
        <title>Chromosome-level genome assembly of the freshwater bivalve Anodonta woodiana.</title>
        <authorList>
            <person name="Chen X."/>
        </authorList>
    </citation>
    <scope>NUCLEOTIDE SEQUENCE [LARGE SCALE GENOMIC DNA]</scope>
    <source>
        <strain evidence="7">MN2024</strain>
        <tissue evidence="7">Gills</tissue>
    </source>
</reference>
<gene>
    <name evidence="7" type="ORF">ACJMK2_013320</name>
</gene>
<comment type="similarity">
    <text evidence="1">Belongs to the TRAFAC class TrmE-Era-EngA-EngB-Septin-like GTPase superfamily. AIG1/Toc34/Toc159-like paraseptin GTPase family. IAN subfamily.</text>
</comment>
<evidence type="ECO:0000256" key="1">
    <source>
        <dbReference type="ARBA" id="ARBA00008535"/>
    </source>
</evidence>
<keyword evidence="8" id="KW-1185">Reference proteome</keyword>
<dbReference type="Pfam" id="PF04548">
    <property type="entry name" value="AIG1"/>
    <property type="match status" value="1"/>
</dbReference>
<evidence type="ECO:0000256" key="4">
    <source>
        <dbReference type="SAM" id="MobiDB-lite"/>
    </source>
</evidence>
<feature type="compositionally biased region" description="Basic and acidic residues" evidence="4">
    <location>
        <begin position="290"/>
        <end position="311"/>
    </location>
</feature>
<dbReference type="InterPro" id="IPR006703">
    <property type="entry name" value="G_AIG1"/>
</dbReference>
<dbReference type="InterPro" id="IPR045058">
    <property type="entry name" value="GIMA/IAN/Toc"/>
</dbReference>
<feature type="transmembrane region" description="Helical" evidence="5">
    <location>
        <begin position="319"/>
        <end position="338"/>
    </location>
</feature>
<evidence type="ECO:0000259" key="6">
    <source>
        <dbReference type="PROSITE" id="PS51720"/>
    </source>
</evidence>
<evidence type="ECO:0000313" key="8">
    <source>
        <dbReference type="Proteomes" id="UP001634394"/>
    </source>
</evidence>
<evidence type="ECO:0000256" key="3">
    <source>
        <dbReference type="ARBA" id="ARBA00023134"/>
    </source>
</evidence>
<evidence type="ECO:0000256" key="5">
    <source>
        <dbReference type="SAM" id="Phobius"/>
    </source>
</evidence>
<dbReference type="GO" id="GO:0005525">
    <property type="term" value="F:GTP binding"/>
    <property type="evidence" value="ECO:0007669"/>
    <property type="project" value="UniProtKB-KW"/>
</dbReference>
<proteinExistence type="inferred from homology"/>
<dbReference type="EMBL" id="JBJQND010000014">
    <property type="protein sequence ID" value="KAL3854038.1"/>
    <property type="molecule type" value="Genomic_DNA"/>
</dbReference>
<accession>A0ABD3V0B7</accession>
<keyword evidence="5" id="KW-1133">Transmembrane helix</keyword>
<keyword evidence="3" id="KW-0342">GTP-binding</keyword>
<protein>
    <recommendedName>
        <fullName evidence="6">AIG1-type G domain-containing protein</fullName>
    </recommendedName>
</protein>
<keyword evidence="5" id="KW-0812">Transmembrane</keyword>
<evidence type="ECO:0000313" key="7">
    <source>
        <dbReference type="EMBL" id="KAL3854038.1"/>
    </source>
</evidence>
<organism evidence="7 8">
    <name type="scientific">Sinanodonta woodiana</name>
    <name type="common">Chinese pond mussel</name>
    <name type="synonym">Anodonta woodiana</name>
    <dbReference type="NCBI Taxonomy" id="1069815"/>
    <lineage>
        <taxon>Eukaryota</taxon>
        <taxon>Metazoa</taxon>
        <taxon>Spiralia</taxon>
        <taxon>Lophotrochozoa</taxon>
        <taxon>Mollusca</taxon>
        <taxon>Bivalvia</taxon>
        <taxon>Autobranchia</taxon>
        <taxon>Heteroconchia</taxon>
        <taxon>Palaeoheterodonta</taxon>
        <taxon>Unionida</taxon>
        <taxon>Unionoidea</taxon>
        <taxon>Unionidae</taxon>
        <taxon>Unioninae</taxon>
        <taxon>Sinanodonta</taxon>
    </lineage>
</organism>
<sequence>MHCSTEREGRNKLRLILLGKTGTGMSSLGNFILGRKAFTSKLSCRSVTQTLDLQSAILQDTQIDAVDTPGLYNTEMAMAENAVIIQDSLKLAGPGPHAFILLIQLGRFTDEVVKMITTYRIIFGPSFFHHILVVFTHAKRTPKAEKNINDFFEDVKKCPFGKSLLDECHQRFIFLNMKETNEERLIRKRNTLILMVDKLSENGSQYYADKMNMNMHRDAHVQCRTYTSPTLEQVKCVCNYQEGEPDTQSQEPQRQEEDDQRQKEASRQKERKQHKKEKHEALQHQLKAMLRQDEERRKCEDELRGKEARQRKQDEESRWFMILLIAVVAISTLSVTKIKFKITL</sequence>
<dbReference type="Proteomes" id="UP001634394">
    <property type="component" value="Unassembled WGS sequence"/>
</dbReference>
<dbReference type="PANTHER" id="PTHR10903">
    <property type="entry name" value="GTPASE, IMAP FAMILY MEMBER-RELATED"/>
    <property type="match status" value="1"/>
</dbReference>
<keyword evidence="2" id="KW-0547">Nucleotide-binding</keyword>
<dbReference type="Gene3D" id="3.40.50.300">
    <property type="entry name" value="P-loop containing nucleotide triphosphate hydrolases"/>
    <property type="match status" value="1"/>
</dbReference>
<dbReference type="InterPro" id="IPR027417">
    <property type="entry name" value="P-loop_NTPase"/>
</dbReference>
<dbReference type="PANTHER" id="PTHR10903:SF184">
    <property type="entry name" value="GTP-BINDING PROTEIN A"/>
    <property type="match status" value="1"/>
</dbReference>
<feature type="region of interest" description="Disordered" evidence="4">
    <location>
        <begin position="243"/>
        <end position="311"/>
    </location>
</feature>
<dbReference type="AlphaFoldDB" id="A0ABD3V0B7"/>
<keyword evidence="5" id="KW-0472">Membrane</keyword>
<feature type="domain" description="AIG1-type G" evidence="6">
    <location>
        <begin position="10"/>
        <end position="216"/>
    </location>
</feature>
<evidence type="ECO:0000256" key="2">
    <source>
        <dbReference type="ARBA" id="ARBA00022741"/>
    </source>
</evidence>
<dbReference type="SUPFAM" id="SSF52540">
    <property type="entry name" value="P-loop containing nucleoside triphosphate hydrolases"/>
    <property type="match status" value="1"/>
</dbReference>